<dbReference type="RefSeq" id="WP_083038010.1">
    <property type="nucleotide sequence ID" value="NZ_CP020557.1"/>
</dbReference>
<name>A0A1V0UN72_9BACL</name>
<evidence type="ECO:0000313" key="3">
    <source>
        <dbReference type="Proteomes" id="UP000192727"/>
    </source>
</evidence>
<dbReference type="AlphaFoldDB" id="A0A1V0UN72"/>
<evidence type="ECO:0000313" key="2">
    <source>
        <dbReference type="EMBL" id="ARF66557.1"/>
    </source>
</evidence>
<protein>
    <submittedName>
        <fullName evidence="2">Uncharacterized protein</fullName>
    </submittedName>
</protein>
<dbReference type="Proteomes" id="UP000192727">
    <property type="component" value="Chromosome"/>
</dbReference>
<reference evidence="2 3" key="1">
    <citation type="submission" date="2017-03" db="EMBL/GenBank/DDBJ databases">
        <title>Paenibacillus larvae genome sequencing.</title>
        <authorList>
            <person name="Dingman D.W."/>
        </authorList>
    </citation>
    <scope>NUCLEOTIDE SEQUENCE [LARGE SCALE GENOMIC DNA]</scope>
    <source>
        <strain evidence="2 3">SAG 10367</strain>
    </source>
</reference>
<sequence length="125" mass="14507">MANKKIDIRLTENFRLRADDRNFIIVERRFTDPTRSPNWEGLKKNGKSPEPRETWRDSGYYPLGRFGLTAAIEEVIVREGNNRGNAAGSLGQLLLEYRKVATEVYDTIERSWPELGVPRYFDSEN</sequence>
<accession>A0A1V0UN72</accession>
<dbReference type="EMBL" id="CP020557">
    <property type="protein sequence ID" value="ARF66557.1"/>
    <property type="molecule type" value="Genomic_DNA"/>
</dbReference>
<feature type="compositionally biased region" description="Basic and acidic residues" evidence="1">
    <location>
        <begin position="41"/>
        <end position="56"/>
    </location>
</feature>
<gene>
    <name evidence="2" type="ORF">B7C51_00225</name>
</gene>
<proteinExistence type="predicted"/>
<feature type="region of interest" description="Disordered" evidence="1">
    <location>
        <begin position="33"/>
        <end position="56"/>
    </location>
</feature>
<evidence type="ECO:0000256" key="1">
    <source>
        <dbReference type="SAM" id="MobiDB-lite"/>
    </source>
</evidence>
<organism evidence="2 3">
    <name type="scientific">Paenibacillus larvae subsp. pulvifaciens</name>
    <dbReference type="NCBI Taxonomy" id="1477"/>
    <lineage>
        <taxon>Bacteria</taxon>
        <taxon>Bacillati</taxon>
        <taxon>Bacillota</taxon>
        <taxon>Bacilli</taxon>
        <taxon>Bacillales</taxon>
        <taxon>Paenibacillaceae</taxon>
        <taxon>Paenibacillus</taxon>
    </lineage>
</organism>